<evidence type="ECO:0000313" key="1">
    <source>
        <dbReference type="EMBL" id="KUK76978.1"/>
    </source>
</evidence>
<dbReference type="Pfam" id="PF24608">
    <property type="entry name" value="PDDEXK_15"/>
    <property type="match status" value="1"/>
</dbReference>
<dbReference type="InterPro" id="IPR056931">
    <property type="entry name" value="D14-like"/>
</dbReference>
<sequence>MAKSSWKYFERRIAKKIADLWGLKYNENILRTPGSGSMSNFKGDIIVIGENFPFHIECKFGYDFNLEDIVKNTASIKSFIKQTEDDSPEGKVPVVILSRPYYGIYVIIDNKHVLLTKFWVNGIAKILKFYMITENYLVINVDDLKTVFDGEVFSGKRTV</sequence>
<accession>A0A101HHY5</accession>
<dbReference type="AlphaFoldDB" id="A0A101HHY5"/>
<name>A0A101HHY5_9BACT</name>
<proteinExistence type="predicted"/>
<evidence type="ECO:0000313" key="2">
    <source>
        <dbReference type="Proteomes" id="UP000053904"/>
    </source>
</evidence>
<reference evidence="2" key="1">
    <citation type="journal article" date="2015" name="MBio">
        <title>Genome-Resolved Metagenomic Analysis Reveals Roles for Candidate Phyla and Other Microbial Community Members in Biogeochemical Transformations in Oil Reservoirs.</title>
        <authorList>
            <person name="Hu P."/>
            <person name="Tom L."/>
            <person name="Singh A."/>
            <person name="Thomas B.C."/>
            <person name="Baker B.J."/>
            <person name="Piceno Y.M."/>
            <person name="Andersen G.L."/>
            <person name="Banfield J.F."/>
        </authorList>
    </citation>
    <scope>NUCLEOTIDE SEQUENCE [LARGE SCALE GENOMIC DNA]</scope>
</reference>
<dbReference type="Proteomes" id="UP000053904">
    <property type="component" value="Unassembled WGS sequence"/>
</dbReference>
<comment type="caution">
    <text evidence="1">The sequence shown here is derived from an EMBL/GenBank/DDBJ whole genome shotgun (WGS) entry which is preliminary data.</text>
</comment>
<dbReference type="EMBL" id="LGGO01000079">
    <property type="protein sequence ID" value="KUK76978.1"/>
    <property type="molecule type" value="Genomic_DNA"/>
</dbReference>
<protein>
    <recommendedName>
        <fullName evidence="3">Holliday junction resolvase</fullName>
    </recommendedName>
</protein>
<gene>
    <name evidence="1" type="ORF">XD93_0615</name>
</gene>
<evidence type="ECO:0008006" key="3">
    <source>
        <dbReference type="Google" id="ProtNLM"/>
    </source>
</evidence>
<organism evidence="1 2">
    <name type="scientific">candidate division WS6 bacterium 34_10</name>
    <dbReference type="NCBI Taxonomy" id="1641389"/>
    <lineage>
        <taxon>Bacteria</taxon>
        <taxon>Candidatus Dojkabacteria</taxon>
    </lineage>
</organism>